<dbReference type="AlphaFoldDB" id="I0HIU1"/>
<reference evidence="1 2" key="1">
    <citation type="submission" date="2012-02" db="EMBL/GenBank/DDBJ databases">
        <title>Complete genome sequence of Actinoplanes missouriensis 431 (= NBRC 102363).</title>
        <authorList>
            <person name="Ohnishi Y."/>
            <person name="Ishikawa J."/>
            <person name="Sekine M."/>
            <person name="Hosoyama A."/>
            <person name="Harada T."/>
            <person name="Narita H."/>
            <person name="Hata T."/>
            <person name="Konno Y."/>
            <person name="Tutikane K."/>
            <person name="Fujita N."/>
            <person name="Horinouchi S."/>
            <person name="Hayakawa M."/>
        </authorList>
    </citation>
    <scope>NUCLEOTIDE SEQUENCE [LARGE SCALE GENOMIC DNA]</scope>
    <source>
        <strain evidence="2">ATCC 14538 / DSM 43046 / CBS 188.64 / JCM 3121 / NBRC 102363 / NCIMB 12654 / NRRL B-3342 / UNCC 431</strain>
    </source>
</reference>
<keyword evidence="2" id="KW-1185">Reference proteome</keyword>
<dbReference type="Proteomes" id="UP000007882">
    <property type="component" value="Chromosome"/>
</dbReference>
<dbReference type="PATRIC" id="fig|512565.3.peg.7724"/>
<evidence type="ECO:0000313" key="1">
    <source>
        <dbReference type="EMBL" id="BAL92928.1"/>
    </source>
</evidence>
<sequence length="146" mass="16401">MRPRARTVLTAANGTTAAGLLIAKLTGSTIKRGPGGILIAEGYRFRKPPASCFTIGSVIITKRSAEWLLDPRRERLLAHETRHADQYAVLGPLFWPAYWIACGWSITLTTSFGVRNYFEKRAGLADGNYPEFEPLRPWIQRVLRRS</sequence>
<protein>
    <recommendedName>
        <fullName evidence="3">DUF4157 domain-containing protein</fullName>
    </recommendedName>
</protein>
<dbReference type="eggNOG" id="ENOG5032SNF">
    <property type="taxonomic scope" value="Bacteria"/>
</dbReference>
<dbReference type="HOGENOM" id="CLU_119015_0_0_11"/>
<dbReference type="OrthoDB" id="3296472at2"/>
<accession>I0HIU1</accession>
<name>I0HIU1_ACTM4</name>
<dbReference type="RefSeq" id="WP_014447811.1">
    <property type="nucleotide sequence ID" value="NC_017093.1"/>
</dbReference>
<organism evidence="1 2">
    <name type="scientific">Actinoplanes missouriensis (strain ATCC 14538 / DSM 43046 / CBS 188.64 / JCM 3121 / NBRC 102363 / NCIMB 12654 / NRRL B-3342 / UNCC 431)</name>
    <dbReference type="NCBI Taxonomy" id="512565"/>
    <lineage>
        <taxon>Bacteria</taxon>
        <taxon>Bacillati</taxon>
        <taxon>Actinomycetota</taxon>
        <taxon>Actinomycetes</taxon>
        <taxon>Micromonosporales</taxon>
        <taxon>Micromonosporaceae</taxon>
        <taxon>Actinoplanes</taxon>
    </lineage>
</organism>
<gene>
    <name evidence="1" type="ordered locus">AMIS_77080</name>
</gene>
<dbReference type="STRING" id="512565.AMIS_77080"/>
<evidence type="ECO:0008006" key="3">
    <source>
        <dbReference type="Google" id="ProtNLM"/>
    </source>
</evidence>
<evidence type="ECO:0000313" key="2">
    <source>
        <dbReference type="Proteomes" id="UP000007882"/>
    </source>
</evidence>
<dbReference type="KEGG" id="ams:AMIS_77080"/>
<dbReference type="EMBL" id="AP012319">
    <property type="protein sequence ID" value="BAL92928.1"/>
    <property type="molecule type" value="Genomic_DNA"/>
</dbReference>
<proteinExistence type="predicted"/>